<proteinExistence type="inferred from homology"/>
<dbReference type="Pfam" id="PF10282">
    <property type="entry name" value="Lactonase"/>
    <property type="match status" value="1"/>
</dbReference>
<dbReference type="InterPro" id="IPR050282">
    <property type="entry name" value="Cycloisomerase_2"/>
</dbReference>
<dbReference type="AlphaFoldDB" id="A0A437SW17"/>
<comment type="caution">
    <text evidence="2">The sequence shown here is derived from an EMBL/GenBank/DDBJ whole genome shotgun (WGS) entry which is preliminary data.</text>
</comment>
<dbReference type="GO" id="GO:0005829">
    <property type="term" value="C:cytosol"/>
    <property type="evidence" value="ECO:0007669"/>
    <property type="project" value="TreeGrafter"/>
</dbReference>
<dbReference type="GO" id="GO:0017057">
    <property type="term" value="F:6-phosphogluconolactonase activity"/>
    <property type="evidence" value="ECO:0007669"/>
    <property type="project" value="TreeGrafter"/>
</dbReference>
<organism evidence="2 3">
    <name type="scientific">Lactobacillus xujianguonis</name>
    <dbReference type="NCBI Taxonomy" id="2495899"/>
    <lineage>
        <taxon>Bacteria</taxon>
        <taxon>Bacillati</taxon>
        <taxon>Bacillota</taxon>
        <taxon>Bacilli</taxon>
        <taxon>Lactobacillales</taxon>
        <taxon>Lactobacillaceae</taxon>
        <taxon>Lactobacillus</taxon>
    </lineage>
</organism>
<dbReference type="PANTHER" id="PTHR30344:SF1">
    <property type="entry name" value="6-PHOSPHOGLUCONOLACTONASE"/>
    <property type="match status" value="1"/>
</dbReference>
<evidence type="ECO:0000313" key="3">
    <source>
        <dbReference type="Proteomes" id="UP000288291"/>
    </source>
</evidence>
<sequence length="343" mass="38452">MKVLIGGYTKNASEGIYSLPFSDQDEQARLGQAKNIIKIAGPTYFQKDGDLLFAIDKPNDQEGGISVFKLSNERYEKVDTFLTPGSSPAYVGINPQKHLLYTANYHTGIISVFRYNEAGKLTLLDTDTHTAKTLGPRPEQVDGAHPHFFDETPAGNLVCCDLGNDTVDFYRLNADNKLEHLATYHNEAGFGTRHIVFSKDGHYFYVAGELSSKINVVKFDENSWEFENIATYSTIPVDWDQHNSAAAIRISSDGRFIYVSNRGNDTLTVFAVKSDHTLKLIQRISVFGEFPRDFNWDKSEKYVVVANQNTNNATLYLRNSEDGMLTPIQHDIAVPEGTRVVFD</sequence>
<dbReference type="PANTHER" id="PTHR30344">
    <property type="entry name" value="6-PHOSPHOGLUCONOLACTONASE-RELATED"/>
    <property type="match status" value="1"/>
</dbReference>
<dbReference type="InterPro" id="IPR015943">
    <property type="entry name" value="WD40/YVTN_repeat-like_dom_sf"/>
</dbReference>
<protein>
    <submittedName>
        <fullName evidence="2">Lactonase family protein</fullName>
    </submittedName>
</protein>
<dbReference type="EMBL" id="RXIA01000008">
    <property type="protein sequence ID" value="RVU71103.1"/>
    <property type="molecule type" value="Genomic_DNA"/>
</dbReference>
<dbReference type="InterPro" id="IPR019405">
    <property type="entry name" value="Lactonase_7-beta_prop"/>
</dbReference>
<gene>
    <name evidence="2" type="ORF">EJK17_04030</name>
</gene>
<dbReference type="Proteomes" id="UP000288291">
    <property type="component" value="Unassembled WGS sequence"/>
</dbReference>
<dbReference type="Gene3D" id="2.130.10.10">
    <property type="entry name" value="YVTN repeat-like/Quinoprotein amine dehydrogenase"/>
    <property type="match status" value="1"/>
</dbReference>
<accession>A0A437SW17</accession>
<evidence type="ECO:0000256" key="1">
    <source>
        <dbReference type="ARBA" id="ARBA00005564"/>
    </source>
</evidence>
<name>A0A437SW17_9LACO</name>
<reference evidence="2 3" key="1">
    <citation type="submission" date="2018-12" db="EMBL/GenBank/DDBJ databases">
        <authorList>
            <person name="Meng J."/>
        </authorList>
    </citation>
    <scope>NUCLEOTIDE SEQUENCE [LARGE SCALE GENOMIC DNA]</scope>
    <source>
        <strain evidence="2 3">HT111-2</strain>
    </source>
</reference>
<dbReference type="SUPFAM" id="SSF51004">
    <property type="entry name" value="C-terminal (heme d1) domain of cytochrome cd1-nitrite reductase"/>
    <property type="match status" value="1"/>
</dbReference>
<dbReference type="RefSeq" id="WP_103662706.1">
    <property type="nucleotide sequence ID" value="NZ_ML136877.1"/>
</dbReference>
<comment type="similarity">
    <text evidence="1">Belongs to the cycloisomerase 2 family.</text>
</comment>
<evidence type="ECO:0000313" key="2">
    <source>
        <dbReference type="EMBL" id="RVU71103.1"/>
    </source>
</evidence>
<keyword evidence="3" id="KW-1185">Reference proteome</keyword>
<dbReference type="InterPro" id="IPR011048">
    <property type="entry name" value="Haem_d1_sf"/>
</dbReference>